<comment type="caution">
    <text evidence="1">The sequence shown here is derived from an EMBL/GenBank/DDBJ whole genome shotgun (WGS) entry which is preliminary data.</text>
</comment>
<organism evidence="1 2">
    <name type="scientific">Fimbriiglobus ruber</name>
    <dbReference type="NCBI Taxonomy" id="1908690"/>
    <lineage>
        <taxon>Bacteria</taxon>
        <taxon>Pseudomonadati</taxon>
        <taxon>Planctomycetota</taxon>
        <taxon>Planctomycetia</taxon>
        <taxon>Gemmatales</taxon>
        <taxon>Gemmataceae</taxon>
        <taxon>Fimbriiglobus</taxon>
    </lineage>
</organism>
<name>A0A225D4G1_9BACT</name>
<gene>
    <name evidence="1" type="ORF">FRUB_09054</name>
</gene>
<dbReference type="AlphaFoldDB" id="A0A225D4G1"/>
<proteinExistence type="predicted"/>
<dbReference type="OrthoDB" id="581550at2"/>
<accession>A0A225D4G1</accession>
<evidence type="ECO:0000313" key="2">
    <source>
        <dbReference type="Proteomes" id="UP000214646"/>
    </source>
</evidence>
<keyword evidence="2" id="KW-1185">Reference proteome</keyword>
<protein>
    <recommendedName>
        <fullName evidence="3">HNH endonuclease</fullName>
    </recommendedName>
</protein>
<reference evidence="2" key="1">
    <citation type="submission" date="2017-06" db="EMBL/GenBank/DDBJ databases">
        <title>Genome analysis of Fimbriiglobus ruber SP5, the first member of the order Planctomycetales with confirmed chitinolytic capability.</title>
        <authorList>
            <person name="Ravin N.V."/>
            <person name="Rakitin A.L."/>
            <person name="Ivanova A.A."/>
            <person name="Beletsky A.V."/>
            <person name="Kulichevskaya I.S."/>
            <person name="Mardanov A.V."/>
            <person name="Dedysh S.N."/>
        </authorList>
    </citation>
    <scope>NUCLEOTIDE SEQUENCE [LARGE SCALE GENOMIC DNA]</scope>
    <source>
        <strain evidence="2">SP5</strain>
    </source>
</reference>
<dbReference type="EMBL" id="NIDE01000017">
    <property type="protein sequence ID" value="OWK36491.1"/>
    <property type="molecule type" value="Genomic_DNA"/>
</dbReference>
<evidence type="ECO:0000313" key="1">
    <source>
        <dbReference type="EMBL" id="OWK36491.1"/>
    </source>
</evidence>
<evidence type="ECO:0008006" key="3">
    <source>
        <dbReference type="Google" id="ProtNLM"/>
    </source>
</evidence>
<dbReference type="Proteomes" id="UP000214646">
    <property type="component" value="Unassembled WGS sequence"/>
</dbReference>
<sequence length="146" mass="16980">MADKRQQLLYKGDVCHGCGKTVEDIMARHGTVKRVFQFHHSDPDAKDPEYDNLIRRNLSTEQLNELDKCVLLCSFCHDLVEAQNIRTTVRLKIELAGRTGEQTFKGHIIWDAIEKRMRFITNEPFRLNPYNVVIGEAPRRWNLKAS</sequence>
<dbReference type="RefSeq" id="WP_088259482.1">
    <property type="nucleotide sequence ID" value="NZ_NIDE01000017.1"/>
</dbReference>